<dbReference type="NCBIfam" id="TIGR02436">
    <property type="entry name" value="four helix bundle protein"/>
    <property type="match status" value="1"/>
</dbReference>
<name>A0ABQ6PPN8_9BACT</name>
<organism evidence="1 2">
    <name type="scientific">Algoriphagus confluentis</name>
    <dbReference type="NCBI Taxonomy" id="1697556"/>
    <lineage>
        <taxon>Bacteria</taxon>
        <taxon>Pseudomonadati</taxon>
        <taxon>Bacteroidota</taxon>
        <taxon>Cytophagia</taxon>
        <taxon>Cytophagales</taxon>
        <taxon>Cyclobacteriaceae</taxon>
        <taxon>Algoriphagus</taxon>
    </lineage>
</organism>
<dbReference type="InterPro" id="IPR036583">
    <property type="entry name" value="23S_rRNA_IVS_sf"/>
</dbReference>
<accession>A0ABQ6PPN8</accession>
<dbReference type="Pfam" id="PF05635">
    <property type="entry name" value="23S_rRNA_IVP"/>
    <property type="match status" value="1"/>
</dbReference>
<dbReference type="EMBL" id="BTPD01000007">
    <property type="protein sequence ID" value="GMQ29718.1"/>
    <property type="molecule type" value="Genomic_DNA"/>
</dbReference>
<dbReference type="CDD" id="cd16377">
    <property type="entry name" value="23S_rRNA_IVP_like"/>
    <property type="match status" value="1"/>
</dbReference>
<gene>
    <name evidence="1" type="ORF">Aconfl_23610</name>
</gene>
<dbReference type="PANTHER" id="PTHR38471:SF2">
    <property type="entry name" value="FOUR HELIX BUNDLE PROTEIN"/>
    <property type="match status" value="1"/>
</dbReference>
<evidence type="ECO:0000313" key="1">
    <source>
        <dbReference type="EMBL" id="GMQ29718.1"/>
    </source>
</evidence>
<dbReference type="InterPro" id="IPR012657">
    <property type="entry name" value="23S_rRNA-intervening_sequence"/>
</dbReference>
<dbReference type="SUPFAM" id="SSF158446">
    <property type="entry name" value="IVS-encoded protein-like"/>
    <property type="match status" value="1"/>
</dbReference>
<dbReference type="PANTHER" id="PTHR38471">
    <property type="entry name" value="FOUR HELIX BUNDLE PROTEIN"/>
    <property type="match status" value="1"/>
</dbReference>
<sequence length="133" mass="15250">METFKFEKLRIWHTAMDFGELIFDTSGQFPIEEKYNLISQIRRAADSIALNIAEGSTGQSNKEFRKFIGYSLRSLAEVVTCLYKTRRRKYLSEADFSNFYTQAYALMNSMGAFRATLKTKKPTDRGSANSEGK</sequence>
<proteinExistence type="predicted"/>
<reference evidence="1 2" key="1">
    <citation type="submission" date="2023-08" db="EMBL/GenBank/DDBJ databases">
        <title>Draft genome sequence of Algoriphagus confluentis.</title>
        <authorList>
            <person name="Takatani N."/>
            <person name="Hosokawa M."/>
            <person name="Sawabe T."/>
        </authorList>
    </citation>
    <scope>NUCLEOTIDE SEQUENCE [LARGE SCALE GENOMIC DNA]</scope>
    <source>
        <strain evidence="1 2">NBRC 111222</strain>
    </source>
</reference>
<dbReference type="RefSeq" id="WP_338224437.1">
    <property type="nucleotide sequence ID" value="NZ_BTPD01000007.1"/>
</dbReference>
<keyword evidence="2" id="KW-1185">Reference proteome</keyword>
<dbReference type="Gene3D" id="1.20.1440.60">
    <property type="entry name" value="23S rRNA-intervening sequence"/>
    <property type="match status" value="1"/>
</dbReference>
<protein>
    <submittedName>
        <fullName evidence="1">Four helix bundle protein</fullName>
    </submittedName>
</protein>
<evidence type="ECO:0000313" key="2">
    <source>
        <dbReference type="Proteomes" id="UP001338309"/>
    </source>
</evidence>
<dbReference type="Proteomes" id="UP001338309">
    <property type="component" value="Unassembled WGS sequence"/>
</dbReference>
<comment type="caution">
    <text evidence="1">The sequence shown here is derived from an EMBL/GenBank/DDBJ whole genome shotgun (WGS) entry which is preliminary data.</text>
</comment>